<proteinExistence type="predicted"/>
<dbReference type="InterPro" id="IPR013830">
    <property type="entry name" value="SGNH_hydro"/>
</dbReference>
<name>A0A917IB48_9HYPH</name>
<dbReference type="Pfam" id="PF13472">
    <property type="entry name" value="Lipase_GDSL_2"/>
    <property type="match status" value="1"/>
</dbReference>
<feature type="domain" description="SGNH hydrolase-type esterase" evidence="2">
    <location>
        <begin position="68"/>
        <end position="207"/>
    </location>
</feature>
<gene>
    <name evidence="3" type="ORF">GCM10007036_44490</name>
</gene>
<evidence type="ECO:0000259" key="2">
    <source>
        <dbReference type="Pfam" id="PF13472"/>
    </source>
</evidence>
<dbReference type="Gene3D" id="3.40.50.1110">
    <property type="entry name" value="SGNH hydrolase"/>
    <property type="match status" value="1"/>
</dbReference>
<evidence type="ECO:0000313" key="3">
    <source>
        <dbReference type="EMBL" id="GGH32541.1"/>
    </source>
</evidence>
<evidence type="ECO:0000313" key="4">
    <source>
        <dbReference type="Proteomes" id="UP000603912"/>
    </source>
</evidence>
<keyword evidence="1" id="KW-0732">Signal</keyword>
<evidence type="ECO:0000256" key="1">
    <source>
        <dbReference type="SAM" id="SignalP"/>
    </source>
</evidence>
<dbReference type="EMBL" id="BMES01000003">
    <property type="protein sequence ID" value="GGH32541.1"/>
    <property type="molecule type" value="Genomic_DNA"/>
</dbReference>
<organism evidence="3 4">
    <name type="scientific">Alsobacter metallidurans</name>
    <dbReference type="NCBI Taxonomy" id="340221"/>
    <lineage>
        <taxon>Bacteria</taxon>
        <taxon>Pseudomonadati</taxon>
        <taxon>Pseudomonadota</taxon>
        <taxon>Alphaproteobacteria</taxon>
        <taxon>Hyphomicrobiales</taxon>
        <taxon>Alsobacteraceae</taxon>
        <taxon>Alsobacter</taxon>
    </lineage>
</organism>
<accession>A0A917IB48</accession>
<sequence length="226" mass="23734">MALVAVVAAAALLVFGAGRTTARVARVADYAESRLAVVKHQMAAAGPGHVLLAGDSNIELFGAPREGCGRELVNAGVSGATVKNYDTVARRLVPWARAHATVLTIGTNDLLRKSEPLSAHNIDRFAGAAATIIATLGERSESLIVTAIPPVGNNQLSAVDADAVERYSAILQEACRKPHCVFVDPFKAERAAAFGVAREGATEGLHLVRYQAAYAGLLRDACRRPD</sequence>
<feature type="chain" id="PRO_5037892696" description="SGNH hydrolase-type esterase domain-containing protein" evidence="1">
    <location>
        <begin position="23"/>
        <end position="226"/>
    </location>
</feature>
<dbReference type="SUPFAM" id="SSF52266">
    <property type="entry name" value="SGNH hydrolase"/>
    <property type="match status" value="1"/>
</dbReference>
<dbReference type="Proteomes" id="UP000603912">
    <property type="component" value="Unassembled WGS sequence"/>
</dbReference>
<comment type="caution">
    <text evidence="3">The sequence shown here is derived from an EMBL/GenBank/DDBJ whole genome shotgun (WGS) entry which is preliminary data.</text>
</comment>
<keyword evidence="4" id="KW-1185">Reference proteome</keyword>
<dbReference type="RefSeq" id="WP_188520003.1">
    <property type="nucleotide sequence ID" value="NZ_BMES01000003.1"/>
</dbReference>
<dbReference type="InterPro" id="IPR036514">
    <property type="entry name" value="SGNH_hydro_sf"/>
</dbReference>
<feature type="signal peptide" evidence="1">
    <location>
        <begin position="1"/>
        <end position="22"/>
    </location>
</feature>
<reference evidence="3" key="2">
    <citation type="submission" date="2020-09" db="EMBL/GenBank/DDBJ databases">
        <authorList>
            <person name="Sun Q."/>
            <person name="Zhou Y."/>
        </authorList>
    </citation>
    <scope>NUCLEOTIDE SEQUENCE</scope>
    <source>
        <strain evidence="3">CGMCC 1.12214</strain>
    </source>
</reference>
<reference evidence="3" key="1">
    <citation type="journal article" date="2014" name="Int. J. Syst. Evol. Microbiol.">
        <title>Complete genome sequence of Corynebacterium casei LMG S-19264T (=DSM 44701T), isolated from a smear-ripened cheese.</title>
        <authorList>
            <consortium name="US DOE Joint Genome Institute (JGI-PGF)"/>
            <person name="Walter F."/>
            <person name="Albersmeier A."/>
            <person name="Kalinowski J."/>
            <person name="Ruckert C."/>
        </authorList>
    </citation>
    <scope>NUCLEOTIDE SEQUENCE</scope>
    <source>
        <strain evidence="3">CGMCC 1.12214</strain>
    </source>
</reference>
<dbReference type="GO" id="GO:0016788">
    <property type="term" value="F:hydrolase activity, acting on ester bonds"/>
    <property type="evidence" value="ECO:0007669"/>
    <property type="project" value="UniProtKB-ARBA"/>
</dbReference>
<protein>
    <recommendedName>
        <fullName evidence="2">SGNH hydrolase-type esterase domain-containing protein</fullName>
    </recommendedName>
</protein>
<dbReference type="AlphaFoldDB" id="A0A917IB48"/>